<evidence type="ECO:0000259" key="8">
    <source>
        <dbReference type="Pfam" id="PF00696"/>
    </source>
</evidence>
<evidence type="ECO:0000256" key="3">
    <source>
        <dbReference type="ARBA" id="ARBA00022679"/>
    </source>
</evidence>
<dbReference type="SUPFAM" id="SSF53633">
    <property type="entry name" value="Carbamate kinase-like"/>
    <property type="match status" value="1"/>
</dbReference>
<dbReference type="NCBIfam" id="TIGR00746">
    <property type="entry name" value="arcC"/>
    <property type="match status" value="1"/>
</dbReference>
<dbReference type="FunFam" id="3.40.1160.10:FF:000007">
    <property type="entry name" value="Carbamate kinase"/>
    <property type="match status" value="1"/>
</dbReference>
<dbReference type="PRINTS" id="PR01469">
    <property type="entry name" value="CARBMTKINASE"/>
</dbReference>
<dbReference type="CDD" id="cd04235">
    <property type="entry name" value="AAK_CK"/>
    <property type="match status" value="1"/>
</dbReference>
<dbReference type="PIRSF" id="PIRSF000723">
    <property type="entry name" value="Carbamate_kin"/>
    <property type="match status" value="1"/>
</dbReference>
<dbReference type="NCBIfam" id="NF009007">
    <property type="entry name" value="PRK12352.1"/>
    <property type="match status" value="1"/>
</dbReference>
<evidence type="ECO:0000256" key="1">
    <source>
        <dbReference type="ARBA" id="ARBA00011066"/>
    </source>
</evidence>
<dbReference type="EMBL" id="JAAVVK010000001">
    <property type="protein sequence ID" value="NKE38288.1"/>
    <property type="molecule type" value="Genomic_DNA"/>
</dbReference>
<dbReference type="RefSeq" id="WP_168104762.1">
    <property type="nucleotide sequence ID" value="NZ_CP051215.1"/>
</dbReference>
<dbReference type="AlphaFoldDB" id="A0A846UCP8"/>
<evidence type="ECO:0000256" key="6">
    <source>
        <dbReference type="NCBIfam" id="TIGR00746"/>
    </source>
</evidence>
<proteinExistence type="inferred from homology"/>
<name>A0A846UCP8_9MOLU</name>
<dbReference type="PANTHER" id="PTHR30409">
    <property type="entry name" value="CARBAMATE KINASE"/>
    <property type="match status" value="1"/>
</dbReference>
<evidence type="ECO:0000313" key="10">
    <source>
        <dbReference type="Proteomes" id="UP000584587"/>
    </source>
</evidence>
<dbReference type="Pfam" id="PF00696">
    <property type="entry name" value="AA_kinase"/>
    <property type="match status" value="1"/>
</dbReference>
<dbReference type="GO" id="GO:0005829">
    <property type="term" value="C:cytosol"/>
    <property type="evidence" value="ECO:0007669"/>
    <property type="project" value="TreeGrafter"/>
</dbReference>
<dbReference type="PANTHER" id="PTHR30409:SF1">
    <property type="entry name" value="CARBAMATE KINASE-RELATED"/>
    <property type="match status" value="1"/>
</dbReference>
<dbReference type="GO" id="GO:0008804">
    <property type="term" value="F:carbamate kinase activity"/>
    <property type="evidence" value="ECO:0007669"/>
    <property type="project" value="UniProtKB-UniRule"/>
</dbReference>
<comment type="caution">
    <text evidence="9">The sequence shown here is derived from an EMBL/GenBank/DDBJ whole genome shotgun (WGS) entry which is preliminary data.</text>
</comment>
<comment type="catalytic activity">
    <reaction evidence="5">
        <text>hydrogencarbonate + NH4(+) + ATP = carbamoyl phosphate + ADP + H2O + H(+)</text>
        <dbReference type="Rhea" id="RHEA:10152"/>
        <dbReference type="ChEBI" id="CHEBI:15377"/>
        <dbReference type="ChEBI" id="CHEBI:15378"/>
        <dbReference type="ChEBI" id="CHEBI:17544"/>
        <dbReference type="ChEBI" id="CHEBI:28938"/>
        <dbReference type="ChEBI" id="CHEBI:30616"/>
        <dbReference type="ChEBI" id="CHEBI:58228"/>
        <dbReference type="ChEBI" id="CHEBI:456216"/>
        <dbReference type="EC" id="2.7.2.2"/>
    </reaction>
</comment>
<feature type="domain" description="Aspartate/glutamate/uridylate kinase" evidence="8">
    <location>
        <begin position="3"/>
        <end position="290"/>
    </location>
</feature>
<dbReference type="GO" id="GO:0019546">
    <property type="term" value="P:L-arginine deiminase pathway"/>
    <property type="evidence" value="ECO:0007669"/>
    <property type="project" value="TreeGrafter"/>
</dbReference>
<comment type="similarity">
    <text evidence="1 7">Belongs to the carbamate kinase family.</text>
</comment>
<keyword evidence="3 7" id="KW-0808">Transferase</keyword>
<protein>
    <recommendedName>
        <fullName evidence="2 6">Carbamate kinase</fullName>
    </recommendedName>
</protein>
<evidence type="ECO:0000256" key="7">
    <source>
        <dbReference type="PIRNR" id="PIRNR000723"/>
    </source>
</evidence>
<gene>
    <name evidence="9" type="primary">arcC</name>
    <name evidence="9" type="ORF">HER12_00760</name>
</gene>
<keyword evidence="10" id="KW-1185">Reference proteome</keyword>
<sequence length="310" mass="33326">MAKIVVALGGNALGNNPQEQKEIVKETAKNLVDIIEKGNTLIICHGNGPQVGMINLSFSLANKNDKSLPDMPFPECGSMSQGYIAYHLQQAIQWELLKRNIKKDVAGIVTQTLVDASDSAFKNPSKPVGPFYQEAEAKELAQKNNWTVKEDANRGWRRVVASPMPVDILEKNVIKNLVDNGFITIAVGGGGIPVIKNDSGYEGVAAVIDKDFGSEKIAEILDADQLIILTAVDKVMINYGKPEQKALDTLTNEEAEKYIAEKQFSAGSMLPKVQAALKFINSKSGRVAIIASLTNAAEAIAGTGGTKFAN</sequence>
<evidence type="ECO:0000256" key="2">
    <source>
        <dbReference type="ARBA" id="ARBA00013070"/>
    </source>
</evidence>
<reference evidence="9 10" key="1">
    <citation type="submission" date="2020-04" db="EMBL/GenBank/DDBJ databases">
        <title>Complete genome sequence of Spiroplasma platyhelix ATCC 51748, an insect isolate.</title>
        <authorList>
            <person name="Green E.A."/>
            <person name="Klassen J.L."/>
        </authorList>
    </citation>
    <scope>NUCLEOTIDE SEQUENCE [LARGE SCALE GENOMIC DNA]</scope>
    <source>
        <strain evidence="9 10">PALS-1</strain>
    </source>
</reference>
<dbReference type="InterPro" id="IPR003964">
    <property type="entry name" value="Carb_kinase"/>
</dbReference>
<evidence type="ECO:0000313" key="9">
    <source>
        <dbReference type="EMBL" id="NKE38288.1"/>
    </source>
</evidence>
<keyword evidence="4 7" id="KW-0418">Kinase</keyword>
<evidence type="ECO:0000256" key="5">
    <source>
        <dbReference type="ARBA" id="ARBA00048467"/>
    </source>
</evidence>
<dbReference type="Gene3D" id="3.40.1160.10">
    <property type="entry name" value="Acetylglutamate kinase-like"/>
    <property type="match status" value="1"/>
</dbReference>
<dbReference type="InterPro" id="IPR001048">
    <property type="entry name" value="Asp/Glu/Uridylate_kinase"/>
</dbReference>
<accession>A0A846UCP8</accession>
<dbReference type="InterPro" id="IPR036393">
    <property type="entry name" value="AceGlu_kinase-like_sf"/>
</dbReference>
<evidence type="ECO:0000256" key="4">
    <source>
        <dbReference type="ARBA" id="ARBA00022777"/>
    </source>
</evidence>
<dbReference type="Proteomes" id="UP000584587">
    <property type="component" value="Unassembled WGS sequence"/>
</dbReference>
<organism evidence="9 10">
    <name type="scientific">Spiroplasma platyhelix PALS-1</name>
    <dbReference type="NCBI Taxonomy" id="1276218"/>
    <lineage>
        <taxon>Bacteria</taxon>
        <taxon>Bacillati</taxon>
        <taxon>Mycoplasmatota</taxon>
        <taxon>Mollicutes</taxon>
        <taxon>Entomoplasmatales</taxon>
        <taxon>Spiroplasmataceae</taxon>
        <taxon>Spiroplasma</taxon>
    </lineage>
</organism>